<dbReference type="InterPro" id="IPR027417">
    <property type="entry name" value="P-loop_NTPase"/>
</dbReference>
<feature type="region of interest" description="Disordered" evidence="4">
    <location>
        <begin position="58"/>
        <end position="87"/>
    </location>
</feature>
<dbReference type="Gene3D" id="1.10.10.10">
    <property type="entry name" value="Winged helix-like DNA-binding domain superfamily/Winged helix DNA-binding domain"/>
    <property type="match status" value="1"/>
</dbReference>
<evidence type="ECO:0000256" key="2">
    <source>
        <dbReference type="ARBA" id="ARBA00022840"/>
    </source>
</evidence>
<dbReference type="Pfam" id="PF09397">
    <property type="entry name" value="FtsK_gamma"/>
    <property type="match status" value="1"/>
</dbReference>
<feature type="transmembrane region" description="Helical" evidence="5">
    <location>
        <begin position="6"/>
        <end position="39"/>
    </location>
</feature>
<evidence type="ECO:0000256" key="4">
    <source>
        <dbReference type="SAM" id="MobiDB-lite"/>
    </source>
</evidence>
<keyword evidence="5" id="KW-0472">Membrane</keyword>
<dbReference type="SMART" id="SM00843">
    <property type="entry name" value="Ftsk_gamma"/>
    <property type="match status" value="1"/>
</dbReference>
<dbReference type="PANTHER" id="PTHR43392:SF2">
    <property type="entry name" value="AAA-TYPE ATPASE FAMILY PROTEIN _ ANKYRIN REPEAT FAMILY PROTEIN"/>
    <property type="match status" value="1"/>
</dbReference>
<keyword evidence="1" id="KW-0547">Nucleotide-binding</keyword>
<dbReference type="Proteomes" id="UP000304148">
    <property type="component" value="Chromosome"/>
</dbReference>
<feature type="coiled-coil region" evidence="3">
    <location>
        <begin position="164"/>
        <end position="211"/>
    </location>
</feature>
<proteinExistence type="predicted"/>
<sequence length="634" mass="71566">MNLPWVIFFIVWMTVFFLTEYSLLLGVLFGSVSSIYVIYRYFSDKKEREAERQKMIADATTYEEDYEDNEEEEYEDDGGEESVDGDEEDELLEDAAIIVAEVGFASTALLQSKLNIGAQRARLIQKQLEVAQIVGPPSASDRRQALLTPDGVTALIKEVYSNEEDLTEEEQAEADRNIEALLQELHELTGLDAMHQNIQRLVRLIQRLNNRYDLGQDIYYPRIHMIFATEPGTWEMRAADLISSLFHELFYLSERTVTEVNYKQLIDPYRRRRSQSTLDIVEQARGGVLVIQDAYKLLEDDRTGQGREALDTLFCCLENETEEDDEILVILTGAPAKMHRFLEEHIEIGLYFTSVYALNIEVPSASRTTSPSVEKRKESTSLSDTEQSGNYTAEMHSNMKSSEISNADESQQTDKFQQPDESLQGRTLSANPNYSKAQSDQTGEARFDLQGSLNEFLSSGVLGEYAESLRQLVHRLSQYQEGKAKGLYVDMPPMCLAVMGGIDPARVQVIELLSQVYKKCGILSWGQIVPVSIDNMEDQDPSSISSNVISNLQHAKNGMLVLRLPAQDRNRTHADKVRALTESLVKATDRYSSETVIIIEGDANDVAVFLKNSSVLRMRFSEIIQLPSLSEIGS</sequence>
<evidence type="ECO:0000259" key="6">
    <source>
        <dbReference type="SMART" id="SM00843"/>
    </source>
</evidence>
<evidence type="ECO:0000256" key="1">
    <source>
        <dbReference type="ARBA" id="ARBA00022741"/>
    </source>
</evidence>
<dbReference type="InterPro" id="IPR036390">
    <property type="entry name" value="WH_DNA-bd_sf"/>
</dbReference>
<evidence type="ECO:0000313" key="7">
    <source>
        <dbReference type="EMBL" id="SYX83329.1"/>
    </source>
</evidence>
<dbReference type="InterPro" id="IPR000641">
    <property type="entry name" value="CbxX/CfxQ"/>
</dbReference>
<name>A0A383RAH4_PAEAL</name>
<feature type="compositionally biased region" description="Acidic residues" evidence="4">
    <location>
        <begin position="61"/>
        <end position="87"/>
    </location>
</feature>
<dbReference type="PANTHER" id="PTHR43392">
    <property type="entry name" value="AAA-TYPE ATPASE FAMILY PROTEIN / ANKYRIN REPEAT FAMILY PROTEIN"/>
    <property type="match status" value="1"/>
</dbReference>
<evidence type="ECO:0000256" key="3">
    <source>
        <dbReference type="SAM" id="Coils"/>
    </source>
</evidence>
<dbReference type="GO" id="GO:0005524">
    <property type="term" value="F:ATP binding"/>
    <property type="evidence" value="ECO:0007669"/>
    <property type="project" value="UniProtKB-KW"/>
</dbReference>
<feature type="compositionally biased region" description="Polar residues" evidence="4">
    <location>
        <begin position="380"/>
        <end position="391"/>
    </location>
</feature>
<keyword evidence="5" id="KW-1133">Transmembrane helix</keyword>
<dbReference type="RefSeq" id="WP_138185447.1">
    <property type="nucleotide sequence ID" value="NZ_LS992241.1"/>
</dbReference>
<organism evidence="7 8">
    <name type="scientific">Paenibacillus alvei</name>
    <name type="common">Bacillus alvei</name>
    <dbReference type="NCBI Taxonomy" id="44250"/>
    <lineage>
        <taxon>Bacteria</taxon>
        <taxon>Bacillati</taxon>
        <taxon>Bacillota</taxon>
        <taxon>Bacilli</taxon>
        <taxon>Bacillales</taxon>
        <taxon>Paenibacillaceae</taxon>
        <taxon>Paenibacillus</taxon>
    </lineage>
</organism>
<keyword evidence="5" id="KW-0812">Transmembrane</keyword>
<feature type="region of interest" description="Disordered" evidence="4">
    <location>
        <begin position="365"/>
        <end position="443"/>
    </location>
</feature>
<keyword evidence="2" id="KW-0067">ATP-binding</keyword>
<keyword evidence="3" id="KW-0175">Coiled coil</keyword>
<evidence type="ECO:0000313" key="8">
    <source>
        <dbReference type="Proteomes" id="UP000304148"/>
    </source>
</evidence>
<dbReference type="InterPro" id="IPR018541">
    <property type="entry name" value="Ftsk_gamma"/>
</dbReference>
<dbReference type="AlphaFoldDB" id="A0A383RAH4"/>
<protein>
    <submittedName>
        <fullName evidence="7">Stage V sporulation protein K</fullName>
    </submittedName>
</protein>
<gene>
    <name evidence="7" type="ORF">PBLR_11751</name>
</gene>
<dbReference type="GO" id="GO:0016887">
    <property type="term" value="F:ATP hydrolysis activity"/>
    <property type="evidence" value="ECO:0007669"/>
    <property type="project" value="TreeGrafter"/>
</dbReference>
<dbReference type="SUPFAM" id="SSF46785">
    <property type="entry name" value="Winged helix' DNA-binding domain"/>
    <property type="match status" value="1"/>
</dbReference>
<feature type="domain" description="FtsK gamma" evidence="6">
    <location>
        <begin position="85"/>
        <end position="150"/>
    </location>
</feature>
<dbReference type="Gene3D" id="3.40.50.300">
    <property type="entry name" value="P-loop containing nucleotide triphosphate hydrolases"/>
    <property type="match status" value="1"/>
</dbReference>
<dbReference type="InterPro" id="IPR050773">
    <property type="entry name" value="CbxX/CfxQ_RuBisCO_ESX"/>
</dbReference>
<reference evidence="8" key="1">
    <citation type="submission" date="2018-08" db="EMBL/GenBank/DDBJ databases">
        <authorList>
            <person name="Chevrot R."/>
        </authorList>
    </citation>
    <scope>NUCLEOTIDE SEQUENCE [LARGE SCALE GENOMIC DNA]</scope>
</reference>
<accession>A0A383RAH4</accession>
<dbReference type="PRINTS" id="PR00819">
    <property type="entry name" value="CBXCFQXSUPER"/>
</dbReference>
<evidence type="ECO:0000256" key="5">
    <source>
        <dbReference type="SAM" id="Phobius"/>
    </source>
</evidence>
<feature type="compositionally biased region" description="Polar residues" evidence="4">
    <location>
        <begin position="398"/>
        <end position="442"/>
    </location>
</feature>
<dbReference type="InterPro" id="IPR036388">
    <property type="entry name" value="WH-like_DNA-bd_sf"/>
</dbReference>
<dbReference type="EMBL" id="LS992241">
    <property type="protein sequence ID" value="SYX83329.1"/>
    <property type="molecule type" value="Genomic_DNA"/>
</dbReference>